<dbReference type="PANTHER" id="PTHR30037">
    <property type="entry name" value="DNA-3-METHYLADENINE GLYCOSYLASE 1"/>
    <property type="match status" value="1"/>
</dbReference>
<protein>
    <submittedName>
        <fullName evidence="2">DNA-3-methyladenine glycosylase I</fullName>
    </submittedName>
</protein>
<feature type="binding site" evidence="1">
    <location>
        <position position="176"/>
    </location>
    <ligand>
        <name>Zn(2+)</name>
        <dbReference type="ChEBI" id="CHEBI:29105"/>
    </ligand>
</feature>
<feature type="binding site" evidence="1">
    <location>
        <position position="18"/>
    </location>
    <ligand>
        <name>Zn(2+)</name>
        <dbReference type="ChEBI" id="CHEBI:29105"/>
    </ligand>
</feature>
<reference evidence="2 3" key="1">
    <citation type="journal article" date="2009" name="Stand. Genomic Sci.">
        <title>Complete genome sequence of Slackia heliotrinireducens type strain (RHS 1).</title>
        <authorList>
            <person name="Pukall R."/>
            <person name="Lapidus A."/>
            <person name="Nolan M."/>
            <person name="Copeland A."/>
            <person name="Glavina Del Rio T."/>
            <person name="Lucas S."/>
            <person name="Chen F."/>
            <person name="Tice H."/>
            <person name="Cheng J.F."/>
            <person name="Chertkov O."/>
            <person name="Bruce D."/>
            <person name="Goodwin L."/>
            <person name="Kuske C."/>
            <person name="Brettin T."/>
            <person name="Detter J.C."/>
            <person name="Han C."/>
            <person name="Pitluck S."/>
            <person name="Pati A."/>
            <person name="Mavrommatis K."/>
            <person name="Ivanova N."/>
            <person name="Ovchinnikova G."/>
            <person name="Chen A."/>
            <person name="Palaniappan K."/>
            <person name="Schneider S."/>
            <person name="Rohde M."/>
            <person name="Chain P."/>
            <person name="D'haeseleer P."/>
            <person name="Goker M."/>
            <person name="Bristow J."/>
            <person name="Eisen J.A."/>
            <person name="Markowitz V."/>
            <person name="Kyrpides N.C."/>
            <person name="Klenk H.P."/>
            <person name="Hugenholtz P."/>
        </authorList>
    </citation>
    <scope>NUCLEOTIDE SEQUENCE [LARGE SCALE GENOMIC DNA]</scope>
    <source>
        <strain evidence="3">ATCC 29202 / DSM 20476 / NCTC 11029 / RHS 1</strain>
    </source>
</reference>
<dbReference type="Gene3D" id="1.10.340.30">
    <property type="entry name" value="Hypothetical protein, domain 2"/>
    <property type="match status" value="1"/>
</dbReference>
<dbReference type="GO" id="GO:0006284">
    <property type="term" value="P:base-excision repair"/>
    <property type="evidence" value="ECO:0007669"/>
    <property type="project" value="InterPro"/>
</dbReference>
<evidence type="ECO:0000256" key="1">
    <source>
        <dbReference type="PIRSR" id="PIRSR605019-1"/>
    </source>
</evidence>
<evidence type="ECO:0000313" key="2">
    <source>
        <dbReference type="EMBL" id="ACV23382.1"/>
    </source>
</evidence>
<dbReference type="STRING" id="471855.Shel_23730"/>
<dbReference type="GO" id="GO:0008725">
    <property type="term" value="F:DNA-3-methyladenine glycosylase activity"/>
    <property type="evidence" value="ECO:0007669"/>
    <property type="project" value="InterPro"/>
</dbReference>
<keyword evidence="3" id="KW-1185">Reference proteome</keyword>
<dbReference type="AlphaFoldDB" id="C7N1U1"/>
<dbReference type="KEGG" id="shi:Shel_23730"/>
<dbReference type="SUPFAM" id="SSF48150">
    <property type="entry name" value="DNA-glycosylase"/>
    <property type="match status" value="1"/>
</dbReference>
<dbReference type="EMBL" id="CP001684">
    <property type="protein sequence ID" value="ACV23382.1"/>
    <property type="molecule type" value="Genomic_DNA"/>
</dbReference>
<dbReference type="InterPro" id="IPR005019">
    <property type="entry name" value="Adenine_glyco"/>
</dbReference>
<dbReference type="InterPro" id="IPR052891">
    <property type="entry name" value="DNA-3mA_glycosylase"/>
</dbReference>
<dbReference type="RefSeq" id="WP_012799482.1">
    <property type="nucleotide sequence ID" value="NC_013165.1"/>
</dbReference>
<accession>C7N1U1</accession>
<dbReference type="GO" id="GO:0046872">
    <property type="term" value="F:metal ion binding"/>
    <property type="evidence" value="ECO:0007669"/>
    <property type="project" value="UniProtKB-KW"/>
</dbReference>
<evidence type="ECO:0000313" key="3">
    <source>
        <dbReference type="Proteomes" id="UP000002026"/>
    </source>
</evidence>
<feature type="binding site" evidence="1">
    <location>
        <position position="5"/>
    </location>
    <ligand>
        <name>Zn(2+)</name>
        <dbReference type="ChEBI" id="CHEBI:29105"/>
    </ligand>
</feature>
<name>C7N1U1_SLAHD</name>
<keyword evidence="1" id="KW-0479">Metal-binding</keyword>
<feature type="binding site" evidence="1">
    <location>
        <position position="180"/>
    </location>
    <ligand>
        <name>Zn(2+)</name>
        <dbReference type="ChEBI" id="CHEBI:29105"/>
    </ligand>
</feature>
<dbReference type="InterPro" id="IPR011257">
    <property type="entry name" value="DNA_glycosylase"/>
</dbReference>
<keyword evidence="1" id="KW-0862">Zinc</keyword>
<dbReference type="PANTHER" id="PTHR30037:SF4">
    <property type="entry name" value="DNA-3-METHYLADENINE GLYCOSYLASE I"/>
    <property type="match status" value="1"/>
</dbReference>
<dbReference type="Proteomes" id="UP000002026">
    <property type="component" value="Chromosome"/>
</dbReference>
<dbReference type="Pfam" id="PF03352">
    <property type="entry name" value="Adenine_glyco"/>
    <property type="match status" value="1"/>
</dbReference>
<gene>
    <name evidence="2" type="ordered locus">Shel_23730</name>
</gene>
<organism evidence="2 3">
    <name type="scientific">Slackia heliotrinireducens (strain ATCC 29202 / DSM 20476 / NCTC 11029 / RHS 1)</name>
    <name type="common">Peptococcus heliotrinreducens</name>
    <dbReference type="NCBI Taxonomy" id="471855"/>
    <lineage>
        <taxon>Bacteria</taxon>
        <taxon>Bacillati</taxon>
        <taxon>Actinomycetota</taxon>
        <taxon>Coriobacteriia</taxon>
        <taxon>Eggerthellales</taxon>
        <taxon>Eggerthellaceae</taxon>
        <taxon>Slackia</taxon>
    </lineage>
</organism>
<dbReference type="HOGENOM" id="CLU_083758_1_0_11"/>
<proteinExistence type="predicted"/>
<sequence>MGMRCPWGDSDDLMRDYHDNRWGKPVHDDRELFAMLALEGQQAGLSWSLILKREAAYRAAFDGFDPQVIAAYDDARIEELLACDGLIHNRRKMLSVRTNAQAFLRVQQEFGSFDVYIWGFADGCTIDHRLARQDDMPAFDDLSKRVSRDMKKRGFTFVGPTIVYSYLQAIGVINDHILECPYR</sequence>
<dbReference type="eggNOG" id="COG2818">
    <property type="taxonomic scope" value="Bacteria"/>
</dbReference>